<evidence type="ECO:0000313" key="7">
    <source>
        <dbReference type="Proteomes" id="UP000320811"/>
    </source>
</evidence>
<feature type="transmembrane region" description="Helical" evidence="5">
    <location>
        <begin position="7"/>
        <end position="35"/>
    </location>
</feature>
<evidence type="ECO:0000256" key="2">
    <source>
        <dbReference type="ARBA" id="ARBA00022692"/>
    </source>
</evidence>
<dbReference type="Proteomes" id="UP000320811">
    <property type="component" value="Unassembled WGS sequence"/>
</dbReference>
<dbReference type="PANTHER" id="PTHR43701:SF2">
    <property type="entry name" value="MEMBRANE TRANSPORTER PROTEIN YJNA-RELATED"/>
    <property type="match status" value="1"/>
</dbReference>
<feature type="transmembrane region" description="Helical" evidence="5">
    <location>
        <begin position="150"/>
        <end position="181"/>
    </location>
</feature>
<comment type="caution">
    <text evidence="6">The sequence shown here is derived from an EMBL/GenBank/DDBJ whole genome shotgun (WGS) entry which is preliminary data.</text>
</comment>
<proteinExistence type="inferred from homology"/>
<dbReference type="EMBL" id="VIWO01000009">
    <property type="protein sequence ID" value="TWF35368.1"/>
    <property type="molecule type" value="Genomic_DNA"/>
</dbReference>
<evidence type="ECO:0000256" key="4">
    <source>
        <dbReference type="ARBA" id="ARBA00023136"/>
    </source>
</evidence>
<feature type="transmembrane region" description="Helical" evidence="5">
    <location>
        <begin position="110"/>
        <end position="129"/>
    </location>
</feature>
<comment type="similarity">
    <text evidence="5">Belongs to the 4-toluene sulfonate uptake permease (TSUP) (TC 2.A.102) family.</text>
</comment>
<feature type="transmembrane region" description="Helical" evidence="5">
    <location>
        <begin position="216"/>
        <end position="235"/>
    </location>
</feature>
<dbReference type="AlphaFoldDB" id="A0A561PBB3"/>
<protein>
    <recommendedName>
        <fullName evidence="5">Probable membrane transporter protein</fullName>
    </recommendedName>
</protein>
<name>A0A561PBB3_9BACT</name>
<dbReference type="InterPro" id="IPR002781">
    <property type="entry name" value="TM_pro_TauE-like"/>
</dbReference>
<accession>A0A561PBB3</accession>
<reference evidence="6 7" key="1">
    <citation type="submission" date="2019-06" db="EMBL/GenBank/DDBJ databases">
        <title>Sorghum-associated microbial communities from plants grown in Nebraska, USA.</title>
        <authorList>
            <person name="Schachtman D."/>
        </authorList>
    </citation>
    <scope>NUCLEOTIDE SEQUENCE [LARGE SCALE GENOMIC DNA]</scope>
    <source>
        <strain evidence="6 7">1209</strain>
    </source>
</reference>
<dbReference type="OrthoDB" id="8559161at2"/>
<feature type="transmembrane region" description="Helical" evidence="5">
    <location>
        <begin position="41"/>
        <end position="59"/>
    </location>
</feature>
<keyword evidence="4 5" id="KW-0472">Membrane</keyword>
<feature type="transmembrane region" description="Helical" evidence="5">
    <location>
        <begin position="71"/>
        <end position="90"/>
    </location>
</feature>
<keyword evidence="3 5" id="KW-1133">Transmembrane helix</keyword>
<evidence type="ECO:0000256" key="3">
    <source>
        <dbReference type="ARBA" id="ARBA00022989"/>
    </source>
</evidence>
<sequence>MEMIGYIAAAFIGISLGLIGGGGSILTLPVLVYLFGIPPGLATSYSLFIVGATSLIGAAGSFKRKQVDVRVALLLGIPAIATVFITRRLLIPALPLNLFYINDVPVTRELATMLLFAILMLAASLFMIRGRQPKAEIPAVPMNSSQQATLAGYGAGIGLVTGLLGAGGGFLIIPALIWLAGLPMKKAVGTSLLIMTLSTGIGFMGDTALPDIHWPLLLGITAIAVAGIIIGGKLATRIGSHQLKTAFGWFVLAMGVYVILLETVLK</sequence>
<feature type="transmembrane region" description="Helical" evidence="5">
    <location>
        <begin position="247"/>
        <end position="265"/>
    </location>
</feature>
<evidence type="ECO:0000256" key="5">
    <source>
        <dbReference type="RuleBase" id="RU363041"/>
    </source>
</evidence>
<dbReference type="GO" id="GO:0005886">
    <property type="term" value="C:plasma membrane"/>
    <property type="evidence" value="ECO:0007669"/>
    <property type="project" value="UniProtKB-SubCell"/>
</dbReference>
<organism evidence="6 7">
    <name type="scientific">Chitinophaga polysaccharea</name>
    <dbReference type="NCBI Taxonomy" id="1293035"/>
    <lineage>
        <taxon>Bacteria</taxon>
        <taxon>Pseudomonadati</taxon>
        <taxon>Bacteroidota</taxon>
        <taxon>Chitinophagia</taxon>
        <taxon>Chitinophagales</taxon>
        <taxon>Chitinophagaceae</taxon>
        <taxon>Chitinophaga</taxon>
    </lineage>
</organism>
<keyword evidence="2 5" id="KW-0812">Transmembrane</keyword>
<keyword evidence="5" id="KW-1003">Cell membrane</keyword>
<comment type="subcellular location">
    <subcellularLocation>
        <location evidence="5">Cell membrane</location>
        <topology evidence="5">Multi-pass membrane protein</topology>
    </subcellularLocation>
    <subcellularLocation>
        <location evidence="1">Membrane</location>
        <topology evidence="1">Multi-pass membrane protein</topology>
    </subcellularLocation>
</comment>
<dbReference type="InterPro" id="IPR051598">
    <property type="entry name" value="TSUP/Inactive_protease-like"/>
</dbReference>
<evidence type="ECO:0000313" key="6">
    <source>
        <dbReference type="EMBL" id="TWF35368.1"/>
    </source>
</evidence>
<dbReference type="RefSeq" id="WP_145673420.1">
    <property type="nucleotide sequence ID" value="NZ_VIWO01000009.1"/>
</dbReference>
<gene>
    <name evidence="6" type="ORF">FHW36_109158</name>
</gene>
<dbReference type="Pfam" id="PF01925">
    <property type="entry name" value="TauE"/>
    <property type="match status" value="1"/>
</dbReference>
<keyword evidence="7" id="KW-1185">Reference proteome</keyword>
<dbReference type="PANTHER" id="PTHR43701">
    <property type="entry name" value="MEMBRANE TRANSPORTER PROTEIN MJ0441-RELATED"/>
    <property type="match status" value="1"/>
</dbReference>
<evidence type="ECO:0000256" key="1">
    <source>
        <dbReference type="ARBA" id="ARBA00004141"/>
    </source>
</evidence>